<evidence type="ECO:0000313" key="2">
    <source>
        <dbReference type="Proteomes" id="UP001370490"/>
    </source>
</evidence>
<dbReference type="EMBL" id="JBAMMX010000004">
    <property type="protein sequence ID" value="KAK6941629.1"/>
    <property type="molecule type" value="Genomic_DNA"/>
</dbReference>
<organism evidence="1 2">
    <name type="scientific">Dillenia turbinata</name>
    <dbReference type="NCBI Taxonomy" id="194707"/>
    <lineage>
        <taxon>Eukaryota</taxon>
        <taxon>Viridiplantae</taxon>
        <taxon>Streptophyta</taxon>
        <taxon>Embryophyta</taxon>
        <taxon>Tracheophyta</taxon>
        <taxon>Spermatophyta</taxon>
        <taxon>Magnoliopsida</taxon>
        <taxon>eudicotyledons</taxon>
        <taxon>Gunneridae</taxon>
        <taxon>Pentapetalae</taxon>
        <taxon>Dilleniales</taxon>
        <taxon>Dilleniaceae</taxon>
        <taxon>Dillenia</taxon>
    </lineage>
</organism>
<protein>
    <submittedName>
        <fullName evidence="1">Uncharacterized protein</fullName>
    </submittedName>
</protein>
<dbReference type="AlphaFoldDB" id="A0AAN8W1L5"/>
<sequence length="201" mass="22829">MDGFEEFCMEGLNWARCEDESRRRRFRMGDYFYPFIELKASLMKFEGCYHLQDALWSGLACSNIHCIESLGKCSAHHQTKVLQEYFPFAYRLGEVKGKVSISSTSRICYNYTKQTTNEFGWRLALQRLPIFEFQEKGHMPKMLVGVEMVEQDQLDGKLVTGFALGGVVVNTTMLTGQNATNANNQEIIAVKFEGSTSGKTA</sequence>
<evidence type="ECO:0000313" key="1">
    <source>
        <dbReference type="EMBL" id="KAK6941629.1"/>
    </source>
</evidence>
<proteinExistence type="predicted"/>
<dbReference type="Proteomes" id="UP001370490">
    <property type="component" value="Unassembled WGS sequence"/>
</dbReference>
<comment type="caution">
    <text evidence="1">The sequence shown here is derived from an EMBL/GenBank/DDBJ whole genome shotgun (WGS) entry which is preliminary data.</text>
</comment>
<reference evidence="1 2" key="1">
    <citation type="submission" date="2023-12" db="EMBL/GenBank/DDBJ databases">
        <title>A high-quality genome assembly for Dillenia turbinata (Dilleniales).</title>
        <authorList>
            <person name="Chanderbali A."/>
        </authorList>
    </citation>
    <scope>NUCLEOTIDE SEQUENCE [LARGE SCALE GENOMIC DNA]</scope>
    <source>
        <strain evidence="1">LSX21</strain>
        <tissue evidence="1">Leaf</tissue>
    </source>
</reference>
<keyword evidence="2" id="KW-1185">Reference proteome</keyword>
<name>A0AAN8W1L5_9MAGN</name>
<accession>A0AAN8W1L5</accession>
<gene>
    <name evidence="1" type="ORF">RJ641_027006</name>
</gene>